<dbReference type="InterPro" id="IPR013320">
    <property type="entry name" value="ConA-like_dom_sf"/>
</dbReference>
<dbReference type="Proteomes" id="UP001159427">
    <property type="component" value="Unassembled WGS sequence"/>
</dbReference>
<keyword evidence="5" id="KW-1185">Reference proteome</keyword>
<comment type="caution">
    <text evidence="4">The sequence shown here is derived from an EMBL/GenBank/DDBJ whole genome shotgun (WGS) entry which is preliminary data.</text>
</comment>
<keyword evidence="1" id="KW-1015">Disulfide bond</keyword>
<gene>
    <name evidence="4" type="ORF">PEVE_00036293</name>
</gene>
<name>A0ABN8MIK4_9CNID</name>
<dbReference type="SUPFAM" id="SSF49899">
    <property type="entry name" value="Concanavalin A-like lectins/glucanases"/>
    <property type="match status" value="1"/>
</dbReference>
<evidence type="ECO:0000313" key="5">
    <source>
        <dbReference type="Proteomes" id="UP001159427"/>
    </source>
</evidence>
<keyword evidence="2" id="KW-0245">EGF-like domain</keyword>
<protein>
    <recommendedName>
        <fullName evidence="3">EGF-like domain-containing protein</fullName>
    </recommendedName>
</protein>
<evidence type="ECO:0000256" key="1">
    <source>
        <dbReference type="ARBA" id="ARBA00023157"/>
    </source>
</evidence>
<comment type="caution">
    <text evidence="2">Lacks conserved residue(s) required for the propagation of feature annotation.</text>
</comment>
<feature type="non-terminal residue" evidence="4">
    <location>
        <position position="1"/>
    </location>
</feature>
<dbReference type="PROSITE" id="PS50026">
    <property type="entry name" value="EGF_3"/>
    <property type="match status" value="1"/>
</dbReference>
<reference evidence="4 5" key="1">
    <citation type="submission" date="2022-05" db="EMBL/GenBank/DDBJ databases">
        <authorList>
            <consortium name="Genoscope - CEA"/>
            <person name="William W."/>
        </authorList>
    </citation>
    <scope>NUCLEOTIDE SEQUENCE [LARGE SCALE GENOMIC DNA]</scope>
</reference>
<evidence type="ECO:0000259" key="3">
    <source>
        <dbReference type="PROSITE" id="PS50026"/>
    </source>
</evidence>
<accession>A0ABN8MIK4</accession>
<sequence>LNGGICHDVEPEGFLCQCKHTFRGLATGPQCQETTRTFEGGLGTSYIWLKTLVVYERSVVQLEFITTTANGLLLYQGPLTEVSASESLDFMAIILYD</sequence>
<feature type="non-terminal residue" evidence="4">
    <location>
        <position position="97"/>
    </location>
</feature>
<dbReference type="Gene3D" id="2.60.120.200">
    <property type="match status" value="1"/>
</dbReference>
<evidence type="ECO:0000313" key="4">
    <source>
        <dbReference type="EMBL" id="CAH3029524.1"/>
    </source>
</evidence>
<dbReference type="InterPro" id="IPR000742">
    <property type="entry name" value="EGF"/>
</dbReference>
<proteinExistence type="predicted"/>
<dbReference type="Gene3D" id="2.10.25.10">
    <property type="entry name" value="Laminin"/>
    <property type="match status" value="1"/>
</dbReference>
<feature type="domain" description="EGF-like" evidence="3">
    <location>
        <begin position="1"/>
        <end position="32"/>
    </location>
</feature>
<organism evidence="4 5">
    <name type="scientific">Porites evermanni</name>
    <dbReference type="NCBI Taxonomy" id="104178"/>
    <lineage>
        <taxon>Eukaryota</taxon>
        <taxon>Metazoa</taxon>
        <taxon>Cnidaria</taxon>
        <taxon>Anthozoa</taxon>
        <taxon>Hexacorallia</taxon>
        <taxon>Scleractinia</taxon>
        <taxon>Fungiina</taxon>
        <taxon>Poritidae</taxon>
        <taxon>Porites</taxon>
    </lineage>
</organism>
<dbReference type="EMBL" id="CALNXI010000577">
    <property type="protein sequence ID" value="CAH3029524.1"/>
    <property type="molecule type" value="Genomic_DNA"/>
</dbReference>
<evidence type="ECO:0000256" key="2">
    <source>
        <dbReference type="PROSITE-ProRule" id="PRU00076"/>
    </source>
</evidence>